<evidence type="ECO:0000256" key="5">
    <source>
        <dbReference type="ARBA" id="ARBA00023274"/>
    </source>
</evidence>
<keyword evidence="9" id="KW-1185">Reference proteome</keyword>
<evidence type="ECO:0000256" key="1">
    <source>
        <dbReference type="ARBA" id="ARBA00004173"/>
    </source>
</evidence>
<dbReference type="CDD" id="cd23701">
    <property type="entry name" value="At1g26750"/>
    <property type="match status" value="1"/>
</dbReference>
<reference evidence="10" key="1">
    <citation type="submission" date="2025-08" db="UniProtKB">
        <authorList>
            <consortium name="RefSeq"/>
        </authorList>
    </citation>
    <scope>IDENTIFICATION</scope>
    <source>
        <tissue evidence="10">Muscle</tissue>
    </source>
</reference>
<dbReference type="PANTHER" id="PTHR15925">
    <property type="entry name" value="MITOCHONDRIAL RIBOSOMAL PROTEIN S23"/>
    <property type="match status" value="1"/>
</dbReference>
<sequence length="186" mass="21413">MAGARLEKLGTIFSRATGLIRSGAMKEEDIPMWYNIYKHFPPENEPYFARKPKPREIVQILYPEDVIWVKFFKKYGSPGLIDLNNPRSTLLSERFVTKYQELEKSGNFLEDQLFKATEEALSLEGISFDIKQPQIKQKATAQTRIEDIMAESSERILESAKSTLAEEFQAARDKQKSNKQNVDSET</sequence>
<comment type="subcellular location">
    <subcellularLocation>
        <location evidence="1">Mitochondrion</location>
    </subcellularLocation>
</comment>
<dbReference type="InterPro" id="IPR023611">
    <property type="entry name" value="mS23_dom_met"/>
</dbReference>
<feature type="domain" description="Small ribosomal subunit protein mS23 conserved" evidence="8">
    <location>
        <begin position="2"/>
        <end position="124"/>
    </location>
</feature>
<organism evidence="9 10">
    <name type="scientific">Limulus polyphemus</name>
    <name type="common">Atlantic horseshoe crab</name>
    <dbReference type="NCBI Taxonomy" id="6850"/>
    <lineage>
        <taxon>Eukaryota</taxon>
        <taxon>Metazoa</taxon>
        <taxon>Ecdysozoa</taxon>
        <taxon>Arthropoda</taxon>
        <taxon>Chelicerata</taxon>
        <taxon>Merostomata</taxon>
        <taxon>Xiphosura</taxon>
        <taxon>Limulidae</taxon>
        <taxon>Limulus</taxon>
    </lineage>
</organism>
<evidence type="ECO:0000256" key="2">
    <source>
        <dbReference type="ARBA" id="ARBA00009864"/>
    </source>
</evidence>
<gene>
    <name evidence="10" type="primary">LOC106471463</name>
</gene>
<keyword evidence="5" id="KW-0687">Ribonucleoprotein</keyword>
<protein>
    <recommendedName>
        <fullName evidence="6">Small ribosomal subunit protein mS23</fullName>
    </recommendedName>
</protein>
<dbReference type="GeneID" id="106471463"/>
<keyword evidence="4" id="KW-0496">Mitochondrion</keyword>
<dbReference type="InterPro" id="IPR059242">
    <property type="entry name" value="mS23_dom"/>
</dbReference>
<evidence type="ECO:0000256" key="3">
    <source>
        <dbReference type="ARBA" id="ARBA00022980"/>
    </source>
</evidence>
<proteinExistence type="inferred from homology"/>
<dbReference type="Pfam" id="PF10484">
    <property type="entry name" value="MRP-S23"/>
    <property type="match status" value="1"/>
</dbReference>
<evidence type="ECO:0000313" key="9">
    <source>
        <dbReference type="Proteomes" id="UP000694941"/>
    </source>
</evidence>
<name>A0ABM1TIS9_LIMPO</name>
<feature type="region of interest" description="Disordered" evidence="7">
    <location>
        <begin position="167"/>
        <end position="186"/>
    </location>
</feature>
<evidence type="ECO:0000259" key="8">
    <source>
        <dbReference type="Pfam" id="PF10484"/>
    </source>
</evidence>
<evidence type="ECO:0000256" key="6">
    <source>
        <dbReference type="ARBA" id="ARBA00035137"/>
    </source>
</evidence>
<dbReference type="Proteomes" id="UP000694941">
    <property type="component" value="Unplaced"/>
</dbReference>
<dbReference type="InterPro" id="IPR019520">
    <property type="entry name" value="Ribosomal_mS23_met"/>
</dbReference>
<evidence type="ECO:0000256" key="4">
    <source>
        <dbReference type="ARBA" id="ARBA00023128"/>
    </source>
</evidence>
<evidence type="ECO:0000256" key="7">
    <source>
        <dbReference type="SAM" id="MobiDB-lite"/>
    </source>
</evidence>
<evidence type="ECO:0000313" key="10">
    <source>
        <dbReference type="RefSeq" id="XP_022255785.1"/>
    </source>
</evidence>
<accession>A0ABM1TIS9</accession>
<dbReference type="RefSeq" id="XP_022255785.1">
    <property type="nucleotide sequence ID" value="XM_022400077.1"/>
</dbReference>
<dbReference type="PANTHER" id="PTHR15925:SF2">
    <property type="entry name" value="SMALL RIBOSOMAL SUBUNIT PROTEIN MS23"/>
    <property type="match status" value="1"/>
</dbReference>
<comment type="similarity">
    <text evidence="2">Belongs to the mitochondrion-specific ribosomal protein mS23 family.</text>
</comment>
<keyword evidence="3" id="KW-0689">Ribosomal protein</keyword>